<keyword evidence="1 5" id="KW-0963">Cytoplasm</keyword>
<keyword evidence="4 5" id="KW-0143">Chaperone</keyword>
<evidence type="ECO:0000313" key="8">
    <source>
        <dbReference type="EMBL" id="HIU12600.1"/>
    </source>
</evidence>
<reference evidence="8" key="1">
    <citation type="submission" date="2020-10" db="EMBL/GenBank/DDBJ databases">
        <authorList>
            <person name="Gilroy R."/>
        </authorList>
    </citation>
    <scope>NUCLEOTIDE SEQUENCE</scope>
    <source>
        <strain evidence="8">CHK195-11698</strain>
    </source>
</reference>
<dbReference type="EMBL" id="DVMJ01000007">
    <property type="protein sequence ID" value="HIU12600.1"/>
    <property type="molecule type" value="Genomic_DNA"/>
</dbReference>
<accession>A0A9D1HLA8</accession>
<evidence type="ECO:0000259" key="7">
    <source>
        <dbReference type="Pfam" id="PF24986"/>
    </source>
</evidence>
<evidence type="ECO:0000256" key="4">
    <source>
        <dbReference type="ARBA" id="ARBA00023186"/>
    </source>
</evidence>
<proteinExistence type="inferred from homology"/>
<dbReference type="GO" id="GO:0042274">
    <property type="term" value="P:ribosomal small subunit biogenesis"/>
    <property type="evidence" value="ECO:0007669"/>
    <property type="project" value="UniProtKB-UniRule"/>
</dbReference>
<dbReference type="SUPFAM" id="SSF50447">
    <property type="entry name" value="Translation proteins"/>
    <property type="match status" value="1"/>
</dbReference>
<feature type="domain" description="RimM N-terminal" evidence="6">
    <location>
        <begin position="6"/>
        <end position="87"/>
    </location>
</feature>
<dbReference type="AlphaFoldDB" id="A0A9D1HLA8"/>
<dbReference type="HAMAP" id="MF_00014">
    <property type="entry name" value="Ribosome_mat_RimM"/>
    <property type="match status" value="1"/>
</dbReference>
<comment type="domain">
    <text evidence="5">The PRC barrel domain binds ribosomal protein uS19.</text>
</comment>
<dbReference type="InterPro" id="IPR036976">
    <property type="entry name" value="RimM_N_sf"/>
</dbReference>
<dbReference type="InterPro" id="IPR011033">
    <property type="entry name" value="PRC_barrel-like_sf"/>
</dbReference>
<keyword evidence="3 5" id="KW-0698">rRNA processing</keyword>
<comment type="caution">
    <text evidence="8">The sequence shown here is derived from an EMBL/GenBank/DDBJ whole genome shotgun (WGS) entry which is preliminary data.</text>
</comment>
<dbReference type="GO" id="GO:0005840">
    <property type="term" value="C:ribosome"/>
    <property type="evidence" value="ECO:0007669"/>
    <property type="project" value="InterPro"/>
</dbReference>
<evidence type="ECO:0000256" key="1">
    <source>
        <dbReference type="ARBA" id="ARBA00022490"/>
    </source>
</evidence>
<feature type="domain" description="Ribosome maturation factor RimM PRC barrel" evidence="7">
    <location>
        <begin position="98"/>
        <end position="163"/>
    </location>
</feature>
<dbReference type="Pfam" id="PF24986">
    <property type="entry name" value="PRC_RimM"/>
    <property type="match status" value="1"/>
</dbReference>
<gene>
    <name evidence="5 8" type="primary">rimM</name>
    <name evidence="8" type="ORF">IAD15_00795</name>
</gene>
<dbReference type="Pfam" id="PF01782">
    <property type="entry name" value="RimM"/>
    <property type="match status" value="1"/>
</dbReference>
<evidence type="ECO:0000256" key="3">
    <source>
        <dbReference type="ARBA" id="ARBA00022552"/>
    </source>
</evidence>
<evidence type="ECO:0000256" key="2">
    <source>
        <dbReference type="ARBA" id="ARBA00022517"/>
    </source>
</evidence>
<dbReference type="Gene3D" id="2.30.30.240">
    <property type="entry name" value="PRC-barrel domain"/>
    <property type="match status" value="1"/>
</dbReference>
<dbReference type="PANTHER" id="PTHR33692">
    <property type="entry name" value="RIBOSOME MATURATION FACTOR RIMM"/>
    <property type="match status" value="1"/>
</dbReference>
<comment type="function">
    <text evidence="5">An accessory protein needed during the final step in the assembly of 30S ribosomal subunit, possibly for assembly of the head region. Essential for efficient processing of 16S rRNA. May be needed both before and after RbfA during the maturation of 16S rRNA. It has affinity for free ribosomal 30S subunits but not for 70S ribosomes.</text>
</comment>
<dbReference type="NCBIfam" id="TIGR02273">
    <property type="entry name" value="16S_RimM"/>
    <property type="match status" value="1"/>
</dbReference>
<evidence type="ECO:0000313" key="9">
    <source>
        <dbReference type="Proteomes" id="UP000824175"/>
    </source>
</evidence>
<dbReference type="InterPro" id="IPR002676">
    <property type="entry name" value="RimM_N"/>
</dbReference>
<evidence type="ECO:0000256" key="5">
    <source>
        <dbReference type="HAMAP-Rule" id="MF_00014"/>
    </source>
</evidence>
<dbReference type="InterPro" id="IPR056792">
    <property type="entry name" value="PRC_RimM"/>
</dbReference>
<comment type="subunit">
    <text evidence="5">Binds ribosomal protein uS19.</text>
</comment>
<comment type="subcellular location">
    <subcellularLocation>
        <location evidence="5">Cytoplasm</location>
    </subcellularLocation>
</comment>
<dbReference type="PANTHER" id="PTHR33692:SF1">
    <property type="entry name" value="RIBOSOME MATURATION FACTOR RIMM"/>
    <property type="match status" value="1"/>
</dbReference>
<evidence type="ECO:0000259" key="6">
    <source>
        <dbReference type="Pfam" id="PF01782"/>
    </source>
</evidence>
<sequence>MEKVRLGRVVGTHGIKGEIKIYLTTQFPEERFAPGKMIYLVHQNQETGYEVESFRMHKGMALVKLAAFNNINEVEGFRDDEVYGDREELLDEEGFYYDELIGCTIIDEDNRQLGEVVRVLEMPTQDLLEISYQGKIYRIPYVDAFILDEDIENKRIYVHLIKGLYDED</sequence>
<organism evidence="8 9">
    <name type="scientific">Candidatus Fimiplasma intestinipullorum</name>
    <dbReference type="NCBI Taxonomy" id="2840825"/>
    <lineage>
        <taxon>Bacteria</taxon>
        <taxon>Bacillati</taxon>
        <taxon>Bacillota</taxon>
        <taxon>Clostridia</taxon>
        <taxon>Eubacteriales</taxon>
        <taxon>Candidatus Fimiplasma</taxon>
    </lineage>
</organism>
<dbReference type="InterPro" id="IPR009000">
    <property type="entry name" value="Transl_B-barrel_sf"/>
</dbReference>
<keyword evidence="2 5" id="KW-0690">Ribosome biogenesis</keyword>
<dbReference type="GO" id="GO:0043022">
    <property type="term" value="F:ribosome binding"/>
    <property type="evidence" value="ECO:0007669"/>
    <property type="project" value="InterPro"/>
</dbReference>
<dbReference type="Proteomes" id="UP000824175">
    <property type="component" value="Unassembled WGS sequence"/>
</dbReference>
<dbReference type="InterPro" id="IPR011961">
    <property type="entry name" value="RimM"/>
</dbReference>
<dbReference type="Gene3D" id="2.40.30.60">
    <property type="entry name" value="RimM"/>
    <property type="match status" value="1"/>
</dbReference>
<dbReference type="GO" id="GO:0005737">
    <property type="term" value="C:cytoplasm"/>
    <property type="evidence" value="ECO:0007669"/>
    <property type="project" value="UniProtKB-SubCell"/>
</dbReference>
<name>A0A9D1HLA8_9FIRM</name>
<comment type="similarity">
    <text evidence="5">Belongs to the RimM family.</text>
</comment>
<reference evidence="8" key="2">
    <citation type="journal article" date="2021" name="PeerJ">
        <title>Extensive microbial diversity within the chicken gut microbiome revealed by metagenomics and culture.</title>
        <authorList>
            <person name="Gilroy R."/>
            <person name="Ravi A."/>
            <person name="Getino M."/>
            <person name="Pursley I."/>
            <person name="Horton D.L."/>
            <person name="Alikhan N.F."/>
            <person name="Baker D."/>
            <person name="Gharbi K."/>
            <person name="Hall N."/>
            <person name="Watson M."/>
            <person name="Adriaenssens E.M."/>
            <person name="Foster-Nyarko E."/>
            <person name="Jarju S."/>
            <person name="Secka A."/>
            <person name="Antonio M."/>
            <person name="Oren A."/>
            <person name="Chaudhuri R.R."/>
            <person name="La Ragione R."/>
            <person name="Hildebrand F."/>
            <person name="Pallen M.J."/>
        </authorList>
    </citation>
    <scope>NUCLEOTIDE SEQUENCE</scope>
    <source>
        <strain evidence="8">CHK195-11698</strain>
    </source>
</reference>
<dbReference type="GO" id="GO:0006364">
    <property type="term" value="P:rRNA processing"/>
    <property type="evidence" value="ECO:0007669"/>
    <property type="project" value="UniProtKB-UniRule"/>
</dbReference>
<dbReference type="SUPFAM" id="SSF50346">
    <property type="entry name" value="PRC-barrel domain"/>
    <property type="match status" value="1"/>
</dbReference>
<protein>
    <recommendedName>
        <fullName evidence="5">Ribosome maturation factor RimM</fullName>
    </recommendedName>
</protein>